<feature type="signal peptide" evidence="1">
    <location>
        <begin position="1"/>
        <end position="21"/>
    </location>
</feature>
<dbReference type="Pfam" id="PF17517">
    <property type="entry name" value="IgGFc_binding"/>
    <property type="match status" value="1"/>
</dbReference>
<comment type="caution">
    <text evidence="3">The sequence shown here is derived from an EMBL/GenBank/DDBJ whole genome shotgun (WGS) entry which is preliminary data.</text>
</comment>
<dbReference type="InterPro" id="IPR035234">
    <property type="entry name" value="IgGFc-bd_N"/>
</dbReference>
<keyword evidence="1" id="KW-0732">Signal</keyword>
<feature type="domain" description="PKD" evidence="2">
    <location>
        <begin position="812"/>
        <end position="852"/>
    </location>
</feature>
<accession>A0AA42CA64</accession>
<name>A0AA42CA64_9BACT</name>
<feature type="domain" description="PKD" evidence="2">
    <location>
        <begin position="1064"/>
        <end position="1111"/>
    </location>
</feature>
<dbReference type="Gene3D" id="2.60.40.10">
    <property type="entry name" value="Immunoglobulins"/>
    <property type="match status" value="2"/>
</dbReference>
<gene>
    <name evidence="3" type="ORF">N2K84_11440</name>
</gene>
<dbReference type="EMBL" id="JAPAAF010000015">
    <property type="protein sequence ID" value="MCW0483347.1"/>
    <property type="molecule type" value="Genomic_DNA"/>
</dbReference>
<dbReference type="PANTHER" id="PTHR46534">
    <property type="entry name" value="IGGFC_BINDING DOMAIN-CONTAINING PROTEIN"/>
    <property type="match status" value="1"/>
</dbReference>
<reference evidence="3" key="1">
    <citation type="submission" date="2022-10" db="EMBL/GenBank/DDBJ databases">
        <title>Gaoshiqiia sediminis gen. nov., sp. nov., isolated from coastal sediment.</title>
        <authorList>
            <person name="Yu W.X."/>
            <person name="Mu D.S."/>
            <person name="Du J.Z."/>
            <person name="Liang Y.Q."/>
        </authorList>
    </citation>
    <scope>NUCLEOTIDE SEQUENCE</scope>
    <source>
        <strain evidence="3">A06</strain>
    </source>
</reference>
<dbReference type="Proteomes" id="UP001163821">
    <property type="component" value="Unassembled WGS sequence"/>
</dbReference>
<dbReference type="InterPro" id="IPR013783">
    <property type="entry name" value="Ig-like_fold"/>
</dbReference>
<keyword evidence="4" id="KW-1185">Reference proteome</keyword>
<dbReference type="SMART" id="SM00089">
    <property type="entry name" value="PKD"/>
    <property type="match status" value="2"/>
</dbReference>
<dbReference type="AlphaFoldDB" id="A0AA42CA64"/>
<dbReference type="Pfam" id="PF13585">
    <property type="entry name" value="CHU_C"/>
    <property type="match status" value="1"/>
</dbReference>
<protein>
    <submittedName>
        <fullName evidence="3">PKD domain-containing protein</fullName>
    </submittedName>
</protein>
<feature type="chain" id="PRO_5041228675" evidence="1">
    <location>
        <begin position="22"/>
        <end position="1207"/>
    </location>
</feature>
<evidence type="ECO:0000313" key="3">
    <source>
        <dbReference type="EMBL" id="MCW0483347.1"/>
    </source>
</evidence>
<organism evidence="3 4">
    <name type="scientific">Gaoshiqia sediminis</name>
    <dbReference type="NCBI Taxonomy" id="2986998"/>
    <lineage>
        <taxon>Bacteria</taxon>
        <taxon>Pseudomonadati</taxon>
        <taxon>Bacteroidota</taxon>
        <taxon>Bacteroidia</taxon>
        <taxon>Marinilabiliales</taxon>
        <taxon>Prolixibacteraceae</taxon>
        <taxon>Gaoshiqia</taxon>
    </lineage>
</organism>
<dbReference type="PROSITE" id="PS50093">
    <property type="entry name" value="PKD"/>
    <property type="match status" value="2"/>
</dbReference>
<dbReference type="CDD" id="cd00146">
    <property type="entry name" value="PKD"/>
    <property type="match status" value="2"/>
</dbReference>
<evidence type="ECO:0000256" key="1">
    <source>
        <dbReference type="SAM" id="SignalP"/>
    </source>
</evidence>
<dbReference type="InterPro" id="IPR022409">
    <property type="entry name" value="PKD/Chitinase_dom"/>
</dbReference>
<evidence type="ECO:0000259" key="2">
    <source>
        <dbReference type="PROSITE" id="PS50093"/>
    </source>
</evidence>
<sequence>MKGKKWIVGLGLMVIAVLATAQSDLCRKSTEGTSFWFGFMESRNYHSAHFVEITVTARETTNFQVFIGHDETPFNGIYTVQTNSSTRVLIPWQMVEATGSEEIQDRGIRLVSEKPVNVYALNWDANSADVAVIYPASSLGNEYFAVCYEPHVSENNGVYVNGRNSEFLIVATEDVTAVAIVPSKVTDKLVNAGDTIKIVLNKGEVYQVQSMNHNGLTGQGDLTGSYVLADKPIAFYSGSLGTTVPADSGVSAWDHLYEQIPPVPSWGRDYYGVPLKSREQDRYRIMAAQDGTVVHVDGLAPILLNRGEFSEIVLYHNQPSRIYAEKPILVVQYSQSKSVDNAYTGGNGDPFMIVLSSSSQSKNDVTFVTYDSDQIKKYYVNVITLTEETVNLRLDGNAFQSEFSPFPNSQYSWAQLDLNPGTYRMWNTNEDRGFLAYVYGFGGVESYGYGVGFNLDLVLDLGESIDFQGDTLLLCHGESRTLDAGPYFDSYAWNTGETSQQLTVTEGGMYAVTTTTIDGCELKDSIFIYVSHPQTNLGADLVEECYPFSMQLDGQEGFEDYLWQNEAGDTIGSARWYEASQTGEYRVTVTDQYGCSAGDTMNLVIFPVPELELSGENLICGGLSSELNVSFTGAPESVWNYEGSYSWSTDKPSFLTFSDEKLTSATIRAAEFGTYDIYYLLKTIDGCEQADTFRVRFHQTPTSPFTFDDDSKCEGYSKKLIYTGQATDSATFYWDLDGCQFVDTLDWQNYIVTVGAFLDKPPYINLVIDDNGCWSDTTIIPMGAKPNFIMDADNLRGCDSLTVQFSSTLIIPDNVNYEWAFDDGEVITGQHATKHFDTPGFYDVQLTITNQVTGCQNGFTLDSMVRVFPTPTASIVADPGFCYPDSARIFYEYSIDSSFCYWEFDGASQLGAGNDSITVLLEDPQGTIHLIVDEYGCFSKPAQVSLKRKPHFDFFAGNVEECQPASLSFFAAQTDQSLDYSWLTPFSKEEKGESIHLAFPDSGKYDIGLVGLSTFTGCSDTLLKPDWIWIHPKPIAAFDVNYPIATIENADIEFSNQTQFADDYRWDFGDTETSFAQNPQHSYLEMGKFTARLFAESKYGCKDTTEMEIQILPFNVYTPNAFRPDSEIPENRTFMPVGLGADQSRFNLKIYDRWGQIMFESNTPDNPWDGATKNGNPAPTGNYIWISRFFDVQGYEHSQKGQVLLIR</sequence>
<dbReference type="PANTHER" id="PTHR46534:SF1">
    <property type="entry name" value="IGGFC-BINDING PROTEIN N-TERMINAL DOMAIN-CONTAINING PROTEIN"/>
    <property type="match status" value="1"/>
</dbReference>
<dbReference type="InterPro" id="IPR000601">
    <property type="entry name" value="PKD_dom"/>
</dbReference>
<proteinExistence type="predicted"/>
<dbReference type="SUPFAM" id="SSF49299">
    <property type="entry name" value="PKD domain"/>
    <property type="match status" value="2"/>
</dbReference>
<evidence type="ECO:0000313" key="4">
    <source>
        <dbReference type="Proteomes" id="UP001163821"/>
    </source>
</evidence>
<dbReference type="InterPro" id="IPR035986">
    <property type="entry name" value="PKD_dom_sf"/>
</dbReference>
<dbReference type="Pfam" id="PF18911">
    <property type="entry name" value="PKD_4"/>
    <property type="match status" value="2"/>
</dbReference>